<dbReference type="SUPFAM" id="SSF55874">
    <property type="entry name" value="ATPase domain of HSP90 chaperone/DNA topoisomerase II/histidine kinase"/>
    <property type="match status" value="1"/>
</dbReference>
<evidence type="ECO:0000256" key="1">
    <source>
        <dbReference type="ARBA" id="ARBA00000085"/>
    </source>
</evidence>
<sequence length="856" mass="95690">MNSNPTSIHGAIETGFRNLAHRLNSRPDSEHEQAAVRIIIQVVLLVYILASGPSTSEAVQDWYFTLTFISLFIILSSSLFISILAWPDKSPVRRIIGIVADVSAFSFGLAITGELGAPWYAVYLWVTFGNGFRYCEKYLYLSWALSVIGFSMVIAFTPYWRENLPLGIGLLVSLIVLPGYAAKLTKRIHQERRRAEAANHAKSEFLARMSHEIRTPLNGIIGTGELLKTCDLNQMEREYVDTIYTSGHTLLRLIEDILDISKIEAGKLEIENTAFDLYALINSTIKMLSPQVNTRKVQLYSHIDPAIPFRVTGDPLHLRQVLINLIGNAIKFTDTGHIELRFTRIREEGTGKVVRFEVIDTGIGIPEEMQEKIFEKFTQADGSTTRRFGGTGLGTTIAKQLVELMGGNIGLKSDPGRGSLFWFELEFQAQKKIVTDDEMRSMQACRVLRITTLDESIETSATHSLRGWGVPVDHSPDINDAVGKLKIAAKESRPYHLLLFEEASYDQHTIDCIDHILHGREYHGTSILLLHNGDRQQLNLMPYAIKKRIQILQKPLDKVHLFNILHAAQVADFEGNDIHTVDSSAPVRAPSQTALEILVAEDNAINRLVLGRMLQQAGHQYQQVEDGQELLDALETRRYDLVIVDMQMPHLGGLDAFKMFRFAHPDNTTPFIILTANATIESRKQCEEAGIKWFLTKPVSAQRLYQVIQLSVTDSQSQLPVQPANELPKAADAESILDLETIEELYLLAPDQGFMERLLNKLKLDGEQLINTMSEAAASNNPKQFSTSAHALKGSAANLGLIRLQAQALCAEQLPEDELPGQGLVQVDCLRTAFHQGVSEFTRLLENPPPHLGPQR</sequence>
<reference evidence="17 18" key="1">
    <citation type="submission" date="2017-11" db="EMBL/GenBank/DDBJ databases">
        <title>Genome-resolved metagenomics identifies genetic mobility, metabolic interactions, and unexpected diversity in perchlorate-reducing communities.</title>
        <authorList>
            <person name="Barnum T.P."/>
            <person name="Figueroa I.A."/>
            <person name="Carlstrom C.I."/>
            <person name="Lucas L.N."/>
            <person name="Engelbrektson A.L."/>
            <person name="Coates J.D."/>
        </authorList>
    </citation>
    <scope>NUCLEOTIDE SEQUENCE [LARGE SCALE GENOMIC DNA]</scope>
    <source>
        <strain evidence="17">BM301</strain>
    </source>
</reference>
<dbReference type="GO" id="GO:0005524">
    <property type="term" value="F:ATP binding"/>
    <property type="evidence" value="ECO:0007669"/>
    <property type="project" value="UniProtKB-KW"/>
</dbReference>
<keyword evidence="8" id="KW-0902">Two-component regulatory system</keyword>
<feature type="transmembrane region" description="Helical" evidence="13">
    <location>
        <begin position="138"/>
        <end position="160"/>
    </location>
</feature>
<dbReference type="Proteomes" id="UP000235015">
    <property type="component" value="Unassembled WGS sequence"/>
</dbReference>
<dbReference type="SMART" id="SM00448">
    <property type="entry name" value="REC"/>
    <property type="match status" value="1"/>
</dbReference>
<dbReference type="FunFam" id="3.30.565.10:FF:000010">
    <property type="entry name" value="Sensor histidine kinase RcsC"/>
    <property type="match status" value="1"/>
</dbReference>
<dbReference type="PROSITE" id="PS50894">
    <property type="entry name" value="HPT"/>
    <property type="match status" value="1"/>
</dbReference>
<keyword evidence="3 12" id="KW-0597">Phosphoprotein</keyword>
<dbReference type="InterPro" id="IPR003661">
    <property type="entry name" value="HisK_dim/P_dom"/>
</dbReference>
<dbReference type="PANTHER" id="PTHR45339:SF5">
    <property type="entry name" value="HISTIDINE KINASE"/>
    <property type="match status" value="1"/>
</dbReference>
<evidence type="ECO:0000256" key="2">
    <source>
        <dbReference type="ARBA" id="ARBA00012438"/>
    </source>
</evidence>
<keyword evidence="7" id="KW-0067">ATP-binding</keyword>
<accession>A0A2N6CWJ8</accession>
<evidence type="ECO:0000256" key="3">
    <source>
        <dbReference type="ARBA" id="ARBA00022553"/>
    </source>
</evidence>
<evidence type="ECO:0000256" key="7">
    <source>
        <dbReference type="ARBA" id="ARBA00022840"/>
    </source>
</evidence>
<comment type="subunit">
    <text evidence="9">At low DSF concentrations, interacts with RpfF.</text>
</comment>
<evidence type="ECO:0000256" key="9">
    <source>
        <dbReference type="ARBA" id="ARBA00064003"/>
    </source>
</evidence>
<dbReference type="STRING" id="1111735.GCA_000428045_03868"/>
<protein>
    <recommendedName>
        <fullName evidence="10">Sensory/regulatory protein RpfC</fullName>
        <ecNumber evidence="2">2.7.13.3</ecNumber>
    </recommendedName>
</protein>
<feature type="transmembrane region" description="Helical" evidence="13">
    <location>
        <begin position="62"/>
        <end position="85"/>
    </location>
</feature>
<evidence type="ECO:0000259" key="14">
    <source>
        <dbReference type="PROSITE" id="PS50109"/>
    </source>
</evidence>
<dbReference type="Gene3D" id="3.40.50.2300">
    <property type="match status" value="1"/>
</dbReference>
<keyword evidence="6 17" id="KW-0418">Kinase</keyword>
<dbReference type="PROSITE" id="PS50109">
    <property type="entry name" value="HIS_KIN"/>
    <property type="match status" value="1"/>
</dbReference>
<dbReference type="Gene3D" id="1.10.287.130">
    <property type="match status" value="1"/>
</dbReference>
<dbReference type="SMART" id="SM00388">
    <property type="entry name" value="HisKA"/>
    <property type="match status" value="1"/>
</dbReference>
<dbReference type="CDD" id="cd00082">
    <property type="entry name" value="HisKA"/>
    <property type="match status" value="1"/>
</dbReference>
<dbReference type="GO" id="GO:0005886">
    <property type="term" value="C:plasma membrane"/>
    <property type="evidence" value="ECO:0007669"/>
    <property type="project" value="UniProtKB-SubCell"/>
</dbReference>
<evidence type="ECO:0000259" key="15">
    <source>
        <dbReference type="PROSITE" id="PS50110"/>
    </source>
</evidence>
<dbReference type="Gene3D" id="1.20.120.160">
    <property type="entry name" value="HPT domain"/>
    <property type="match status" value="1"/>
</dbReference>
<dbReference type="FunFam" id="1.10.287.130:FF:000002">
    <property type="entry name" value="Two-component osmosensing histidine kinase"/>
    <property type="match status" value="1"/>
</dbReference>
<feature type="transmembrane region" description="Helical" evidence="13">
    <location>
        <begin position="34"/>
        <end position="50"/>
    </location>
</feature>
<name>A0A2N6CWJ8_9GAMM</name>
<evidence type="ECO:0000256" key="13">
    <source>
        <dbReference type="SAM" id="Phobius"/>
    </source>
</evidence>
<evidence type="ECO:0000313" key="18">
    <source>
        <dbReference type="Proteomes" id="UP000235015"/>
    </source>
</evidence>
<dbReference type="SUPFAM" id="SSF47226">
    <property type="entry name" value="Histidine-containing phosphotransfer domain, HPT domain"/>
    <property type="match status" value="1"/>
</dbReference>
<feature type="modified residue" description="Phosphohistidine" evidence="11">
    <location>
        <position position="790"/>
    </location>
</feature>
<evidence type="ECO:0000256" key="12">
    <source>
        <dbReference type="PROSITE-ProRule" id="PRU00169"/>
    </source>
</evidence>
<dbReference type="InterPro" id="IPR001789">
    <property type="entry name" value="Sig_transdc_resp-reg_receiver"/>
</dbReference>
<feature type="domain" description="HPt" evidence="16">
    <location>
        <begin position="751"/>
        <end position="848"/>
    </location>
</feature>
<dbReference type="AlphaFoldDB" id="A0A2N6CWJ8"/>
<evidence type="ECO:0000259" key="16">
    <source>
        <dbReference type="PROSITE" id="PS50894"/>
    </source>
</evidence>
<dbReference type="Pfam" id="PF00072">
    <property type="entry name" value="Response_reg"/>
    <property type="match status" value="1"/>
</dbReference>
<evidence type="ECO:0000256" key="4">
    <source>
        <dbReference type="ARBA" id="ARBA00022679"/>
    </source>
</evidence>
<keyword evidence="13" id="KW-1133">Transmembrane helix</keyword>
<dbReference type="InterPro" id="IPR003594">
    <property type="entry name" value="HATPase_dom"/>
</dbReference>
<keyword evidence="5" id="KW-0547">Nucleotide-binding</keyword>
<dbReference type="Pfam" id="PF00512">
    <property type="entry name" value="HisKA"/>
    <property type="match status" value="1"/>
</dbReference>
<dbReference type="Gene3D" id="3.30.565.10">
    <property type="entry name" value="Histidine kinase-like ATPase, C-terminal domain"/>
    <property type="match status" value="1"/>
</dbReference>
<dbReference type="RefSeq" id="WP_273438953.1">
    <property type="nucleotide sequence ID" value="NZ_PKUN01000010.1"/>
</dbReference>
<gene>
    <name evidence="17" type="ORF">C0630_08955</name>
</gene>
<keyword evidence="13" id="KW-0812">Transmembrane</keyword>
<dbReference type="InterPro" id="IPR011006">
    <property type="entry name" value="CheY-like_superfamily"/>
</dbReference>
<dbReference type="InterPro" id="IPR005467">
    <property type="entry name" value="His_kinase_dom"/>
</dbReference>
<keyword evidence="4" id="KW-0808">Transferase</keyword>
<dbReference type="GO" id="GO:0000155">
    <property type="term" value="F:phosphorelay sensor kinase activity"/>
    <property type="evidence" value="ECO:0007669"/>
    <property type="project" value="InterPro"/>
</dbReference>
<evidence type="ECO:0000256" key="11">
    <source>
        <dbReference type="PROSITE-ProRule" id="PRU00110"/>
    </source>
</evidence>
<feature type="transmembrane region" description="Helical" evidence="13">
    <location>
        <begin position="105"/>
        <end position="126"/>
    </location>
</feature>
<feature type="modified residue" description="4-aspartylphosphate" evidence="12">
    <location>
        <position position="645"/>
    </location>
</feature>
<dbReference type="InterPro" id="IPR004358">
    <property type="entry name" value="Sig_transdc_His_kin-like_C"/>
</dbReference>
<dbReference type="SUPFAM" id="SSF52172">
    <property type="entry name" value="CheY-like"/>
    <property type="match status" value="1"/>
</dbReference>
<evidence type="ECO:0000256" key="8">
    <source>
        <dbReference type="ARBA" id="ARBA00023012"/>
    </source>
</evidence>
<dbReference type="InterPro" id="IPR036097">
    <property type="entry name" value="HisK_dim/P_sf"/>
</dbReference>
<dbReference type="SMART" id="SM00387">
    <property type="entry name" value="HATPase_c"/>
    <property type="match status" value="1"/>
</dbReference>
<dbReference type="EC" id="2.7.13.3" evidence="2"/>
<dbReference type="EMBL" id="PKUN01000010">
    <property type="protein sequence ID" value="PLX61664.1"/>
    <property type="molecule type" value="Genomic_DNA"/>
</dbReference>
<proteinExistence type="predicted"/>
<dbReference type="InterPro" id="IPR036641">
    <property type="entry name" value="HPT_dom_sf"/>
</dbReference>
<comment type="caution">
    <text evidence="17">The sequence shown here is derived from an EMBL/GenBank/DDBJ whole genome shotgun (WGS) entry which is preliminary data.</text>
</comment>
<dbReference type="InterPro" id="IPR008207">
    <property type="entry name" value="Sig_transdc_His_kin_Hpt_dom"/>
</dbReference>
<dbReference type="Pfam" id="PF01627">
    <property type="entry name" value="Hpt"/>
    <property type="match status" value="1"/>
</dbReference>
<feature type="domain" description="Response regulatory" evidence="15">
    <location>
        <begin position="596"/>
        <end position="712"/>
    </location>
</feature>
<evidence type="ECO:0000313" key="17">
    <source>
        <dbReference type="EMBL" id="PLX61664.1"/>
    </source>
</evidence>
<dbReference type="PROSITE" id="PS50110">
    <property type="entry name" value="RESPONSE_REGULATORY"/>
    <property type="match status" value="1"/>
</dbReference>
<organism evidence="17 18">
    <name type="scientific">Sedimenticola selenatireducens</name>
    <dbReference type="NCBI Taxonomy" id="191960"/>
    <lineage>
        <taxon>Bacteria</taxon>
        <taxon>Pseudomonadati</taxon>
        <taxon>Pseudomonadota</taxon>
        <taxon>Gammaproteobacteria</taxon>
        <taxon>Chromatiales</taxon>
        <taxon>Sedimenticolaceae</taxon>
        <taxon>Sedimenticola</taxon>
    </lineage>
</organism>
<dbReference type="CDD" id="cd16922">
    <property type="entry name" value="HATPase_EvgS-ArcB-TorS-like"/>
    <property type="match status" value="1"/>
</dbReference>
<dbReference type="SUPFAM" id="SSF47384">
    <property type="entry name" value="Homodimeric domain of signal transducing histidine kinase"/>
    <property type="match status" value="1"/>
</dbReference>
<evidence type="ECO:0000256" key="10">
    <source>
        <dbReference type="ARBA" id="ARBA00068150"/>
    </source>
</evidence>
<dbReference type="PRINTS" id="PR00344">
    <property type="entry name" value="BCTRLSENSOR"/>
</dbReference>
<evidence type="ECO:0000256" key="6">
    <source>
        <dbReference type="ARBA" id="ARBA00022777"/>
    </source>
</evidence>
<comment type="catalytic activity">
    <reaction evidence="1">
        <text>ATP + protein L-histidine = ADP + protein N-phospho-L-histidine.</text>
        <dbReference type="EC" id="2.7.13.3"/>
    </reaction>
</comment>
<dbReference type="Pfam" id="PF02518">
    <property type="entry name" value="HATPase_c"/>
    <property type="match status" value="1"/>
</dbReference>
<dbReference type="InterPro" id="IPR036890">
    <property type="entry name" value="HATPase_C_sf"/>
</dbReference>
<dbReference type="CDD" id="cd17546">
    <property type="entry name" value="REC_hyHK_CKI1_RcsC-like"/>
    <property type="match status" value="1"/>
</dbReference>
<evidence type="ECO:0000256" key="5">
    <source>
        <dbReference type="ARBA" id="ARBA00022741"/>
    </source>
</evidence>
<keyword evidence="13" id="KW-0472">Membrane</keyword>
<dbReference type="PANTHER" id="PTHR45339">
    <property type="entry name" value="HYBRID SIGNAL TRANSDUCTION HISTIDINE KINASE J"/>
    <property type="match status" value="1"/>
</dbReference>
<feature type="domain" description="Histidine kinase" evidence="14">
    <location>
        <begin position="208"/>
        <end position="429"/>
    </location>
</feature>